<gene>
    <name evidence="1" type="ORF">B1H19_05815</name>
</gene>
<dbReference type="KEGG" id="sgv:B1H19_05815"/>
<dbReference type="RefSeq" id="WP_083103544.1">
    <property type="nucleotide sequence ID" value="NZ_CP020569.1"/>
</dbReference>
<accession>A0A1V0TLD6</accession>
<reference evidence="1 2" key="1">
    <citation type="submission" date="2017-04" db="EMBL/GenBank/DDBJ databases">
        <title>Complete Genome Sequence of Streptomyces gilvosporeus F607, a Capable Producer of Natamycin.</title>
        <authorList>
            <person name="Zong G."/>
            <person name="Zhong C."/>
            <person name="Fu J."/>
            <person name="Qin R."/>
            <person name="Cao G."/>
        </authorList>
    </citation>
    <scope>NUCLEOTIDE SEQUENCE [LARGE SCALE GENOMIC DNA]</scope>
    <source>
        <strain evidence="1 2">F607</strain>
    </source>
</reference>
<dbReference type="STRING" id="553510.B1H19_05815"/>
<keyword evidence="2" id="KW-1185">Reference proteome</keyword>
<sequence length="113" mass="11583">MTHTVRGIVSLPADAPATEAARVLVEVRDVSLADAPSTVVAAQVQTDVPLAPHGRIPFSIDVPDLDPTGAYGLRVHVDLSGSGALEAGDLISTQAHAVVPESQEELTAPVSTV</sequence>
<dbReference type="Pfam" id="PF09619">
    <property type="entry name" value="YscW"/>
    <property type="match status" value="1"/>
</dbReference>
<organism evidence="1 2">
    <name type="scientific">Streptomyces gilvosporeus</name>
    <dbReference type="NCBI Taxonomy" id="553510"/>
    <lineage>
        <taxon>Bacteria</taxon>
        <taxon>Bacillati</taxon>
        <taxon>Actinomycetota</taxon>
        <taxon>Actinomycetes</taxon>
        <taxon>Kitasatosporales</taxon>
        <taxon>Streptomycetaceae</taxon>
        <taxon>Streptomyces</taxon>
    </lineage>
</organism>
<evidence type="ECO:0000313" key="2">
    <source>
        <dbReference type="Proteomes" id="UP000192726"/>
    </source>
</evidence>
<protein>
    <submittedName>
        <fullName evidence="1">Uncharacterized protein</fullName>
    </submittedName>
</protein>
<dbReference type="AlphaFoldDB" id="A0A1V0TLD6"/>
<dbReference type="InterPro" id="IPR039366">
    <property type="entry name" value="Pilotin"/>
</dbReference>
<name>A0A1V0TLD6_9ACTN</name>
<dbReference type="Proteomes" id="UP000192726">
    <property type="component" value="Chromosome"/>
</dbReference>
<evidence type="ECO:0000313" key="1">
    <source>
        <dbReference type="EMBL" id="ARF53755.1"/>
    </source>
</evidence>
<dbReference type="OrthoDB" id="4247246at2"/>
<proteinExistence type="predicted"/>
<dbReference type="EMBL" id="CP020569">
    <property type="protein sequence ID" value="ARF53755.1"/>
    <property type="molecule type" value="Genomic_DNA"/>
</dbReference>